<gene>
    <name evidence="3" type="ordered locus">Bsel_3253</name>
</gene>
<evidence type="ECO:0000313" key="3">
    <source>
        <dbReference type="EMBL" id="ADI00735.1"/>
    </source>
</evidence>
<dbReference type="RefSeq" id="WP_013174139.1">
    <property type="nucleotide sequence ID" value="NC_014219.1"/>
</dbReference>
<dbReference type="KEGG" id="bse:Bsel_3253"/>
<keyword evidence="2" id="KW-0413">Isomerase</keyword>
<evidence type="ECO:0000256" key="2">
    <source>
        <dbReference type="ARBA" id="ARBA00023235"/>
    </source>
</evidence>
<reference evidence="3" key="1">
    <citation type="submission" date="2009-10" db="EMBL/GenBank/DDBJ databases">
        <title>Complete sequence of Bacillus selenitireducens MLS10.</title>
        <authorList>
            <consortium name="US DOE Joint Genome Institute"/>
            <person name="Lucas S."/>
            <person name="Copeland A."/>
            <person name="Lapidus A."/>
            <person name="Glavina del Rio T."/>
            <person name="Dalin E."/>
            <person name="Tice H."/>
            <person name="Bruce D."/>
            <person name="Goodwin L."/>
            <person name="Pitluck S."/>
            <person name="Sims D."/>
            <person name="Brettin T."/>
            <person name="Detter J.C."/>
            <person name="Han C."/>
            <person name="Larimer F."/>
            <person name="Land M."/>
            <person name="Hauser L."/>
            <person name="Kyrpides N."/>
            <person name="Ovchinnikova G."/>
            <person name="Stolz J."/>
        </authorList>
    </citation>
    <scope>NUCLEOTIDE SEQUENCE [LARGE SCALE GENOMIC DNA]</scope>
    <source>
        <strain evidence="3">MLS10</strain>
    </source>
</reference>
<dbReference type="PANTHER" id="PTHR21198:SF7">
    <property type="entry name" value="ASPARTATE-GLUTAMATE RACEMASE FAMILY"/>
    <property type="match status" value="1"/>
</dbReference>
<dbReference type="PANTHER" id="PTHR21198">
    <property type="entry name" value="GLUTAMATE RACEMASE"/>
    <property type="match status" value="1"/>
</dbReference>
<dbReference type="HOGENOM" id="CLU_055360_1_0_9"/>
<sequence length="232" mass="25493">MKPIGLIGGMSWESTVSYYEAMNRLVRTRKGGLHSLPVYMASVDFAPYAHMQKEGDWNGIGRQLNQEALRLEKAGAEAIVLATNTMHAVADDIASGLSIPFLHIGDVAAKKISSQGLKTVGLLGTSFTMEQPFYHERLNANGIQTLIPSEEDRIFIHDAIFTELCMGVFKHETKARFLAIMDRLRQDGAEGIVLGCTEIPLLIKEGDTDMPLFNTPEIHAEEAVAFATADPF</sequence>
<dbReference type="SUPFAM" id="SSF53681">
    <property type="entry name" value="Aspartate/glutamate racemase"/>
    <property type="match status" value="2"/>
</dbReference>
<dbReference type="PROSITE" id="PS00924">
    <property type="entry name" value="ASP_GLU_RACEMASE_2"/>
    <property type="match status" value="1"/>
</dbReference>
<keyword evidence="4" id="KW-1185">Reference proteome</keyword>
<dbReference type="Proteomes" id="UP000000271">
    <property type="component" value="Chromosome"/>
</dbReference>
<comment type="similarity">
    <text evidence="1">Belongs to the aspartate/glutamate racemases family.</text>
</comment>
<dbReference type="InterPro" id="IPR001920">
    <property type="entry name" value="Asp/Glu_race"/>
</dbReference>
<dbReference type="STRING" id="439292.Bsel_3253"/>
<dbReference type="Gene3D" id="3.40.50.1860">
    <property type="match status" value="2"/>
</dbReference>
<dbReference type="EMBL" id="CP001791">
    <property type="protein sequence ID" value="ADI00735.1"/>
    <property type="molecule type" value="Genomic_DNA"/>
</dbReference>
<dbReference type="Pfam" id="PF01177">
    <property type="entry name" value="Asp_Glu_race"/>
    <property type="match status" value="1"/>
</dbReference>
<accession>D6Y1E8</accession>
<evidence type="ECO:0000313" key="4">
    <source>
        <dbReference type="Proteomes" id="UP000000271"/>
    </source>
</evidence>
<organism evidence="3 4">
    <name type="scientific">Bacillus selenitireducens (strain ATCC 700615 / DSM 15326 / MLS10)</name>
    <dbReference type="NCBI Taxonomy" id="439292"/>
    <lineage>
        <taxon>Bacteria</taxon>
        <taxon>Bacillati</taxon>
        <taxon>Bacillota</taxon>
        <taxon>Bacilli</taxon>
        <taxon>Bacillales</taxon>
        <taxon>Bacillaceae</taxon>
        <taxon>Salisediminibacterium</taxon>
    </lineage>
</organism>
<dbReference type="InterPro" id="IPR033134">
    <property type="entry name" value="Asp/Glu_racemase_AS_2"/>
</dbReference>
<dbReference type="AlphaFoldDB" id="D6Y1E8"/>
<dbReference type="NCBIfam" id="TIGR00035">
    <property type="entry name" value="asp_race"/>
    <property type="match status" value="1"/>
</dbReference>
<dbReference type="InterPro" id="IPR015942">
    <property type="entry name" value="Asp/Glu/hydantoin_racemase"/>
</dbReference>
<dbReference type="eggNOG" id="COG1794">
    <property type="taxonomic scope" value="Bacteria"/>
</dbReference>
<proteinExistence type="inferred from homology"/>
<name>D6Y1E8_BACIE</name>
<dbReference type="OrthoDB" id="9803739at2"/>
<dbReference type="InterPro" id="IPR004380">
    <property type="entry name" value="Asp_race"/>
</dbReference>
<protein>
    <submittedName>
        <fullName evidence="3">Aspartate racemase</fullName>
    </submittedName>
</protein>
<evidence type="ECO:0000256" key="1">
    <source>
        <dbReference type="ARBA" id="ARBA00007847"/>
    </source>
</evidence>
<dbReference type="GO" id="GO:0047661">
    <property type="term" value="F:amino-acid racemase activity"/>
    <property type="evidence" value="ECO:0007669"/>
    <property type="project" value="InterPro"/>
</dbReference>